<dbReference type="InterPro" id="IPR018712">
    <property type="entry name" value="Tle1-like_cat"/>
</dbReference>
<dbReference type="AlphaFoldDB" id="A0A3G8XLQ8"/>
<protein>
    <recommendedName>
        <fullName evidence="1">T6SS Phospholipase effector Tle1-like catalytic domain-containing protein</fullName>
    </recommendedName>
</protein>
<dbReference type="Proteomes" id="UP000270185">
    <property type="component" value="Chromosome"/>
</dbReference>
<dbReference type="Pfam" id="PF09994">
    <property type="entry name" value="T6SS_Tle1-like_cat"/>
    <property type="match status" value="1"/>
</dbReference>
<dbReference type="KEGG" id="ccas:EIB73_05420"/>
<reference evidence="3" key="1">
    <citation type="submission" date="2018-11" db="EMBL/GenBank/DDBJ databases">
        <title>Proposal to divide the Flavobacteriaceae and reorganize its genera based on Amino Acid Identity values calculated from whole genome sequences.</title>
        <authorList>
            <person name="Nicholson A.C."/>
            <person name="Gulvik C.A."/>
            <person name="Whitney A.M."/>
            <person name="Humrighouse B.W."/>
            <person name="Bell M."/>
            <person name="Holmes B."/>
            <person name="Steigerwalt A.G."/>
            <person name="Villarma A."/>
            <person name="Sheth M."/>
            <person name="Batra D."/>
            <person name="Pryor J."/>
            <person name="Bernardet J.-F."/>
            <person name="Hugo C."/>
            <person name="Kampfer P."/>
            <person name="Newman J.D."/>
            <person name="McQuiston J.R."/>
        </authorList>
    </citation>
    <scope>NUCLEOTIDE SEQUENCE [LARGE SCALE GENOMIC DNA]</scope>
    <source>
        <strain evidence="3">G0081</strain>
    </source>
</reference>
<dbReference type="OrthoDB" id="4378831at2"/>
<name>A0A3G8XLQ8_9FLAO</name>
<dbReference type="PANTHER" id="PTHR33840">
    <property type="match status" value="1"/>
</dbReference>
<dbReference type="PANTHER" id="PTHR33840:SF1">
    <property type="entry name" value="TLE1 PHOSPHOLIPASE DOMAIN-CONTAINING PROTEIN"/>
    <property type="match status" value="1"/>
</dbReference>
<evidence type="ECO:0000259" key="1">
    <source>
        <dbReference type="Pfam" id="PF09994"/>
    </source>
</evidence>
<gene>
    <name evidence="2" type="ORF">EIB73_05420</name>
</gene>
<sequence>MMSKGLHLELDTKSLTNYSFTQGELILDKAKGFTVFIREKNNLERRILELEKILSVTPKNAAAIKEMSDAKTAIAKFNTVNWAWNTVFRKETKTGSYNEFVIKGISNLGKNFVFPEVLEGGGYCYIEAFFEGDSPVGNIPNGIVVKATGKPKIIKIEWTDRQYNPIKDTKVAFGSQLLLHIYTQGLYGQEILVGLKDVNGLNKDLNIANSEFFEREVKTYPVQAFEDGQKVVSGLLVKDDNPKEAATTIQKAVIEVGIDHIWQFGQILDLKGSFGDELQIETRVLQKATGKDVEVLNKESLKPVLNVSKNDGKPFSSTVEVTNMPVMVGEIDTVVKDIKQGVNFTFGVFIDGTLNNMYNTEMKQKMDSLGSPKKTAPKNATGLGNLDVDDMKDIYKDYGDPEYSETSYENDLSNPAILFKNYIQKEKEFQFKIYTEGVGTHSAPQNQGGTLEREDYKKDDAMQAPAFGAGNAGIRAKVRKSIGDIVNIISENIDTSKQFLETITFDVFGFSRGAAAARHFVHVVKHGPYVAKMGLIYPVEDLQRNRLPLSYSGKLMPDFGVLGQLLQEMDLLDLRTKVNVRFVGIYDTVPHHGLVQGNDAKHLGLHDVNKSNYVVHMVADDEYRTNFDLVKISSVAIASADSGKKGGMELTFPGVHCDVGGAYSEGGRNLCYRLLLSHDKDDLEKEKKYFIQQGWFKEPELNIKTTISEYYGKYRLEGDKLNVSNQYSFIPLHIMSGFCQKKEVPINDETLLEFKNFSMDHKKFLQKIKDKLWAYSFEGGEPIRYVDNGKENENLKKLRYHYLHWNATYGSPREALGTWLSGKNHPNLQDGKRKRNVH</sequence>
<organism evidence="2 3">
    <name type="scientific">Kaistella carnis</name>
    <dbReference type="NCBI Taxonomy" id="1241979"/>
    <lineage>
        <taxon>Bacteria</taxon>
        <taxon>Pseudomonadati</taxon>
        <taxon>Bacteroidota</taxon>
        <taxon>Flavobacteriia</taxon>
        <taxon>Flavobacteriales</taxon>
        <taxon>Weeksellaceae</taxon>
        <taxon>Chryseobacterium group</taxon>
        <taxon>Kaistella</taxon>
    </lineage>
</organism>
<evidence type="ECO:0000313" key="2">
    <source>
        <dbReference type="EMBL" id="AZI32667.1"/>
    </source>
</evidence>
<keyword evidence="3" id="KW-1185">Reference proteome</keyword>
<feature type="domain" description="T6SS Phospholipase effector Tle1-like catalytic" evidence="1">
    <location>
        <begin position="414"/>
        <end position="667"/>
    </location>
</feature>
<dbReference type="EMBL" id="CP034159">
    <property type="protein sequence ID" value="AZI32667.1"/>
    <property type="molecule type" value="Genomic_DNA"/>
</dbReference>
<evidence type="ECO:0000313" key="3">
    <source>
        <dbReference type="Proteomes" id="UP000270185"/>
    </source>
</evidence>
<accession>A0A3G8XLQ8</accession>
<proteinExistence type="predicted"/>